<dbReference type="PRINTS" id="PR00473">
    <property type="entry name" value="GALCTOKINASE"/>
</dbReference>
<dbReference type="InterPro" id="IPR036554">
    <property type="entry name" value="GHMP_kinase_C_sf"/>
</dbReference>
<dbReference type="Gene3D" id="3.30.70.3170">
    <property type="match status" value="1"/>
</dbReference>
<keyword evidence="7" id="KW-0418">Kinase</keyword>
<organism evidence="7 8">
    <name type="scientific">Stylonychia lemnae</name>
    <name type="common">Ciliate</name>
    <dbReference type="NCBI Taxonomy" id="5949"/>
    <lineage>
        <taxon>Eukaryota</taxon>
        <taxon>Sar</taxon>
        <taxon>Alveolata</taxon>
        <taxon>Ciliophora</taxon>
        <taxon>Intramacronucleata</taxon>
        <taxon>Spirotrichea</taxon>
        <taxon>Stichotrichia</taxon>
        <taxon>Sporadotrichida</taxon>
        <taxon>Oxytrichidae</taxon>
        <taxon>Stylonychinae</taxon>
        <taxon>Stylonychia</taxon>
    </lineage>
</organism>
<keyword evidence="2" id="KW-0547">Nucleotide-binding</keyword>
<dbReference type="Gene3D" id="1.20.1440.340">
    <property type="match status" value="1"/>
</dbReference>
<dbReference type="PIRSF" id="PIRSF000530">
    <property type="entry name" value="Galactokinase"/>
    <property type="match status" value="1"/>
</dbReference>
<evidence type="ECO:0000313" key="7">
    <source>
        <dbReference type="EMBL" id="CDW91640.1"/>
    </source>
</evidence>
<evidence type="ECO:0000256" key="1">
    <source>
        <dbReference type="ARBA" id="ARBA00006566"/>
    </source>
</evidence>
<dbReference type="PROSITE" id="PS00106">
    <property type="entry name" value="GALACTOKINASE"/>
    <property type="match status" value="1"/>
</dbReference>
<accession>A0A078BAP5</accession>
<feature type="domain" description="Galactokinase N-terminal" evidence="6">
    <location>
        <begin position="44"/>
        <end position="90"/>
    </location>
</feature>
<dbReference type="AlphaFoldDB" id="A0A078BAP5"/>
<feature type="domain" description="GHMP kinase C-terminal" evidence="5">
    <location>
        <begin position="398"/>
        <end position="467"/>
    </location>
</feature>
<reference evidence="7 8" key="1">
    <citation type="submission" date="2014-06" db="EMBL/GenBank/DDBJ databases">
        <authorList>
            <person name="Swart Estienne"/>
        </authorList>
    </citation>
    <scope>NUCLEOTIDE SEQUENCE [LARGE SCALE GENOMIC DNA]</scope>
    <source>
        <strain evidence="7 8">130c</strain>
    </source>
</reference>
<keyword evidence="7" id="KW-0808">Transferase</keyword>
<evidence type="ECO:0000256" key="2">
    <source>
        <dbReference type="ARBA" id="ARBA00022741"/>
    </source>
</evidence>
<dbReference type="GO" id="GO:0005829">
    <property type="term" value="C:cytosol"/>
    <property type="evidence" value="ECO:0007669"/>
    <property type="project" value="TreeGrafter"/>
</dbReference>
<dbReference type="InParanoid" id="A0A078BAP5"/>
<evidence type="ECO:0000256" key="3">
    <source>
        <dbReference type="ARBA" id="ARBA00022840"/>
    </source>
</evidence>
<gene>
    <name evidence="7" type="primary">Contig13721.g14633</name>
    <name evidence="7" type="ORF">STYLEM_20798</name>
</gene>
<dbReference type="GO" id="GO:0006012">
    <property type="term" value="P:galactose metabolic process"/>
    <property type="evidence" value="ECO:0007669"/>
    <property type="project" value="InterPro"/>
</dbReference>
<dbReference type="PANTHER" id="PTHR10457">
    <property type="entry name" value="MEVALONATE KINASE/GALACTOKINASE"/>
    <property type="match status" value="1"/>
</dbReference>
<dbReference type="Gene3D" id="3.30.230.10">
    <property type="match status" value="1"/>
</dbReference>
<dbReference type="InterPro" id="IPR000705">
    <property type="entry name" value="Galactokinase"/>
</dbReference>
<dbReference type="OrthoDB" id="187738at2759"/>
<dbReference type="Pfam" id="PF08544">
    <property type="entry name" value="GHMP_kinases_C"/>
    <property type="match status" value="1"/>
</dbReference>
<dbReference type="GO" id="GO:0005524">
    <property type="term" value="F:ATP binding"/>
    <property type="evidence" value="ECO:0007669"/>
    <property type="project" value="UniProtKB-KW"/>
</dbReference>
<comment type="similarity">
    <text evidence="1">Belongs to the GHMP kinase family. GalK subfamily.</text>
</comment>
<dbReference type="InterPro" id="IPR006204">
    <property type="entry name" value="GHMP_kinase_N_dom"/>
</dbReference>
<dbReference type="InterPro" id="IPR013750">
    <property type="entry name" value="GHMP_kinase_C_dom"/>
</dbReference>
<feature type="domain" description="GHMP kinase N-terminal" evidence="4">
    <location>
        <begin position="135"/>
        <end position="224"/>
    </location>
</feature>
<protein>
    <submittedName>
        <fullName evidence="7">Galactokinase 2</fullName>
    </submittedName>
</protein>
<dbReference type="PANTHER" id="PTHR10457:SF7">
    <property type="entry name" value="GALACTOKINASE-RELATED"/>
    <property type="match status" value="1"/>
</dbReference>
<keyword evidence="8" id="KW-1185">Reference proteome</keyword>
<sequence length="508" mass="57443">MESEQQDTNLEFVPILNHLPEIYHDNNGEVKQKHEGRFKNLKDRFKQIYGVVPKYFCRAPGRVNIIGEHIDYCGYSVLPAAIEQDFVMAYVLNEADEIELNNIDKDQYPAEKISTDPFQKFKEGPHWINYFLCGYKAVLAIDEKYYSQVTKPRGLKIMIDSLVPPAAGVSSSSAFTVCASIVALHANGLETKIPKGDLSKLCVLAERMAGTACGGMDQTISIFAEKNQAKLIEFNPTLKAIDVKIPASVVLAIGNSLTPSPKLLTLGTRYNKRVVECRFALLILALRTGDISHAKEQKFKNFYEFQKHLGYSYQQMLELVSSHLQKGGYTPDKVKKELGIDDLTDLLKDIPYANEVISQNYQFHLFERAYHVFGEASRVYEFKELCDDETLDEAVKVQKLGQLMNDSHKSCRDLYDCSSPELDEITQLSRDSGALGSRLTGAGWGGCSVSLIPKDNLEQFLDKVFTYYTKEREPGYQLWITDDLERYLFATQPGKGACILDPQYCLWM</sequence>
<dbReference type="SUPFAM" id="SSF54211">
    <property type="entry name" value="Ribosomal protein S5 domain 2-like"/>
    <property type="match status" value="1"/>
</dbReference>
<evidence type="ECO:0000259" key="5">
    <source>
        <dbReference type="Pfam" id="PF08544"/>
    </source>
</evidence>
<dbReference type="GO" id="GO:0004335">
    <property type="term" value="F:galactokinase activity"/>
    <property type="evidence" value="ECO:0007669"/>
    <property type="project" value="InterPro"/>
</dbReference>
<dbReference type="InterPro" id="IPR019539">
    <property type="entry name" value="GalKase_N"/>
</dbReference>
<evidence type="ECO:0000259" key="6">
    <source>
        <dbReference type="Pfam" id="PF10509"/>
    </source>
</evidence>
<dbReference type="Pfam" id="PF00288">
    <property type="entry name" value="GHMP_kinases_N"/>
    <property type="match status" value="1"/>
</dbReference>
<proteinExistence type="inferred from homology"/>
<evidence type="ECO:0000259" key="4">
    <source>
        <dbReference type="Pfam" id="PF00288"/>
    </source>
</evidence>
<name>A0A078BAP5_STYLE</name>
<dbReference type="Proteomes" id="UP000039865">
    <property type="component" value="Unassembled WGS sequence"/>
</dbReference>
<evidence type="ECO:0000313" key="8">
    <source>
        <dbReference type="Proteomes" id="UP000039865"/>
    </source>
</evidence>
<dbReference type="Pfam" id="PF10509">
    <property type="entry name" value="GalKase_gal_bdg"/>
    <property type="match status" value="1"/>
</dbReference>
<dbReference type="InterPro" id="IPR019741">
    <property type="entry name" value="Galactokinase_CS"/>
</dbReference>
<dbReference type="InterPro" id="IPR020568">
    <property type="entry name" value="Ribosomal_Su5_D2-typ_SF"/>
</dbReference>
<dbReference type="PRINTS" id="PR00959">
    <property type="entry name" value="MEVGALKINASE"/>
</dbReference>
<dbReference type="NCBIfam" id="TIGR00131">
    <property type="entry name" value="gal_kin"/>
    <property type="match status" value="1"/>
</dbReference>
<dbReference type="InterPro" id="IPR006206">
    <property type="entry name" value="Mevalonate/galactokinase"/>
</dbReference>
<dbReference type="OMA" id="GFHDTYF"/>
<dbReference type="SUPFAM" id="SSF55060">
    <property type="entry name" value="GHMP Kinase, C-terminal domain"/>
    <property type="match status" value="1"/>
</dbReference>
<dbReference type="EMBL" id="CCKQ01019618">
    <property type="protein sequence ID" value="CDW91640.1"/>
    <property type="molecule type" value="Genomic_DNA"/>
</dbReference>
<keyword evidence="3" id="KW-0067">ATP-binding</keyword>
<dbReference type="InterPro" id="IPR014721">
    <property type="entry name" value="Ribsml_uS5_D2-typ_fold_subgr"/>
</dbReference>